<dbReference type="KEGG" id="hpk:Hprae_0419"/>
<reference evidence="5" key="1">
    <citation type="submission" date="2010-10" db="EMBL/GenBank/DDBJ databases">
        <title>The complete genome of Halanaerobium praevalens DSM 2228.</title>
        <authorList>
            <consortium name="US DOE Joint Genome Institute (JGI-PGF)"/>
            <person name="Lucas S."/>
            <person name="Copeland A."/>
            <person name="Lapidus A."/>
            <person name="Glavina del Rio T."/>
            <person name="Dalin E."/>
            <person name="Tice H."/>
            <person name="Bruce D."/>
            <person name="Goodwin L."/>
            <person name="Pitluck S."/>
            <person name="Kyrpides N."/>
            <person name="Mavromatis K."/>
            <person name="Ivanova N."/>
            <person name="Ovchinnikova G."/>
            <person name="Chertkov O."/>
            <person name="Detter J.C."/>
            <person name="Han C."/>
            <person name="Larimer F."/>
            <person name="Land M."/>
            <person name="Hauser L."/>
            <person name="Markowitz V."/>
            <person name="Cheng J.-F."/>
            <person name="Hugenholtz P."/>
            <person name="Woyke T."/>
            <person name="Wu D."/>
            <person name="Tindall B."/>
            <person name="Pomrenke H.G."/>
            <person name="Brambilla E."/>
            <person name="Klenk H.-P."/>
            <person name="Eisen J.A."/>
        </authorList>
    </citation>
    <scope>NUCLEOTIDE SEQUENCE [LARGE SCALE GENOMIC DNA]</scope>
    <source>
        <strain evidence="5">ATCC 33744 / DSM 2228 / GSL</strain>
    </source>
</reference>
<dbReference type="PANTHER" id="PTHR33495:SF2">
    <property type="entry name" value="ANTI-SIGMA FACTOR ANTAGONIST TM_1081-RELATED"/>
    <property type="match status" value="1"/>
</dbReference>
<evidence type="ECO:0000313" key="5">
    <source>
        <dbReference type="Proteomes" id="UP000006866"/>
    </source>
</evidence>
<dbReference type="Proteomes" id="UP000006866">
    <property type="component" value="Chromosome"/>
</dbReference>
<dbReference type="PATRIC" id="fig|572479.3.peg.425"/>
<keyword evidence="5" id="KW-1185">Reference proteome</keyword>
<dbReference type="Gene3D" id="3.30.750.24">
    <property type="entry name" value="STAS domain"/>
    <property type="match status" value="1"/>
</dbReference>
<evidence type="ECO:0000256" key="2">
    <source>
        <dbReference type="RuleBase" id="RU003749"/>
    </source>
</evidence>
<accession>E3DNU9</accession>
<dbReference type="STRING" id="572479.Hprae_0419"/>
<reference evidence="4 5" key="2">
    <citation type="journal article" date="2011" name="Stand. Genomic Sci.">
        <title>Complete genome sequence of the extremely halophilic Halanaerobium praevalens type strain (GSL).</title>
        <authorList>
            <person name="Ivanova N."/>
            <person name="Sikorski J."/>
            <person name="Chertkov O."/>
            <person name="Nolan M."/>
            <person name="Lucas S."/>
            <person name="Hammon N."/>
            <person name="Deshpande S."/>
            <person name="Cheng J.F."/>
            <person name="Tapia R."/>
            <person name="Han C."/>
            <person name="Goodwin L."/>
            <person name="Pitluck S."/>
            <person name="Huntemann M."/>
            <person name="Liolios K."/>
            <person name="Pagani I."/>
            <person name="Mavromatis K."/>
            <person name="Ovchinikova G."/>
            <person name="Pati A."/>
            <person name="Chen A."/>
            <person name="Palaniappan K."/>
            <person name="Land M."/>
            <person name="Hauser L."/>
            <person name="Brambilla E.M."/>
            <person name="Kannan K.P."/>
            <person name="Rohde M."/>
            <person name="Tindall B.J."/>
            <person name="Goker M."/>
            <person name="Detter J.C."/>
            <person name="Woyke T."/>
            <person name="Bristow J."/>
            <person name="Eisen J.A."/>
            <person name="Markowitz V."/>
            <person name="Hugenholtz P."/>
            <person name="Kyrpides N.C."/>
            <person name="Klenk H.P."/>
            <person name="Lapidus A."/>
        </authorList>
    </citation>
    <scope>NUCLEOTIDE SEQUENCE [LARGE SCALE GENOMIC DNA]</scope>
    <source>
        <strain evidence="5">ATCC 33744 / DSM 2228 / GSL</strain>
    </source>
</reference>
<proteinExistence type="inferred from homology"/>
<dbReference type="HOGENOM" id="CLU_115403_6_2_9"/>
<dbReference type="Pfam" id="PF01740">
    <property type="entry name" value="STAS"/>
    <property type="match status" value="1"/>
</dbReference>
<dbReference type="AlphaFoldDB" id="E3DNU9"/>
<comment type="similarity">
    <text evidence="1 2">Belongs to the anti-sigma-factor antagonist family.</text>
</comment>
<dbReference type="PROSITE" id="PS50801">
    <property type="entry name" value="STAS"/>
    <property type="match status" value="1"/>
</dbReference>
<sequence length="106" mass="12365">MENKIEIIDEKEVVISPVGNIDFSNSQVLKKELLRFLEKGYQKFIIDFSEVESIDSSGLGKILLFHKRIKEKKGKLIIKNVKSNYIKNMFELIHLNKVIEIETELN</sequence>
<protein>
    <recommendedName>
        <fullName evidence="2">Anti-sigma factor antagonist</fullName>
    </recommendedName>
</protein>
<dbReference type="RefSeq" id="WP_014552606.1">
    <property type="nucleotide sequence ID" value="NC_017455.1"/>
</dbReference>
<dbReference type="OrthoDB" id="9802385at2"/>
<dbReference type="eggNOG" id="COG1366">
    <property type="taxonomic scope" value="Bacteria"/>
</dbReference>
<dbReference type="InterPro" id="IPR003658">
    <property type="entry name" value="Anti-sigma_ant"/>
</dbReference>
<evidence type="ECO:0000259" key="3">
    <source>
        <dbReference type="PROSITE" id="PS50801"/>
    </source>
</evidence>
<feature type="domain" description="STAS" evidence="3">
    <location>
        <begin position="13"/>
        <end position="106"/>
    </location>
</feature>
<dbReference type="SUPFAM" id="SSF52091">
    <property type="entry name" value="SpoIIaa-like"/>
    <property type="match status" value="1"/>
</dbReference>
<dbReference type="CDD" id="cd07043">
    <property type="entry name" value="STAS_anti-anti-sigma_factors"/>
    <property type="match status" value="1"/>
</dbReference>
<dbReference type="EMBL" id="CP002175">
    <property type="protein sequence ID" value="ADO76573.1"/>
    <property type="molecule type" value="Genomic_DNA"/>
</dbReference>
<name>E3DNU9_HALPG</name>
<dbReference type="NCBIfam" id="TIGR00377">
    <property type="entry name" value="ant_ant_sig"/>
    <property type="match status" value="1"/>
</dbReference>
<dbReference type="InterPro" id="IPR036513">
    <property type="entry name" value="STAS_dom_sf"/>
</dbReference>
<evidence type="ECO:0000313" key="4">
    <source>
        <dbReference type="EMBL" id="ADO76573.1"/>
    </source>
</evidence>
<dbReference type="GO" id="GO:0043856">
    <property type="term" value="F:anti-sigma factor antagonist activity"/>
    <property type="evidence" value="ECO:0007669"/>
    <property type="project" value="InterPro"/>
</dbReference>
<dbReference type="InterPro" id="IPR002645">
    <property type="entry name" value="STAS_dom"/>
</dbReference>
<evidence type="ECO:0000256" key="1">
    <source>
        <dbReference type="ARBA" id="ARBA00009013"/>
    </source>
</evidence>
<gene>
    <name evidence="4" type="ordered locus">Hprae_0419</name>
</gene>
<dbReference type="PANTHER" id="PTHR33495">
    <property type="entry name" value="ANTI-SIGMA FACTOR ANTAGONIST TM_1081-RELATED-RELATED"/>
    <property type="match status" value="1"/>
</dbReference>
<organism evidence="4 5">
    <name type="scientific">Halanaerobium praevalens (strain ATCC 33744 / DSM 2228 / GSL)</name>
    <dbReference type="NCBI Taxonomy" id="572479"/>
    <lineage>
        <taxon>Bacteria</taxon>
        <taxon>Bacillati</taxon>
        <taxon>Bacillota</taxon>
        <taxon>Clostridia</taxon>
        <taxon>Halanaerobiales</taxon>
        <taxon>Halanaerobiaceae</taxon>
        <taxon>Halanaerobium</taxon>
    </lineage>
</organism>